<name>A0A385TRZ3_PAELA</name>
<sequence length="104" mass="11209">MITRTNREHAARVAMISSIARSQEALAGILENIAEVSAHSDVTARKLAENIRLLTGYQSVMTEMIAGIPLNRTKRGYPSSPWLSAGRIAGHGTAKQEQSKHLGG</sequence>
<dbReference type="Proteomes" id="UP000266552">
    <property type="component" value="Chromosome"/>
</dbReference>
<reference evidence="1 2" key="1">
    <citation type="submission" date="2018-09" db="EMBL/GenBank/DDBJ databases">
        <title>Genome Sequence of Paenibacillus lautus Strain E7593-69, Azo Dye-Degrading Bacteria, Isolated from Commercial Tattoo Inks.</title>
        <authorList>
            <person name="Nho S.W."/>
            <person name="Kim S.-J."/>
            <person name="Kweon O."/>
            <person name="Cerniglia C.E."/>
        </authorList>
    </citation>
    <scope>NUCLEOTIDE SEQUENCE [LARGE SCALE GENOMIC DNA]</scope>
    <source>
        <strain evidence="1 2">E7593-69</strain>
    </source>
</reference>
<organism evidence="1 2">
    <name type="scientific">Paenibacillus lautus</name>
    <name type="common">Bacillus lautus</name>
    <dbReference type="NCBI Taxonomy" id="1401"/>
    <lineage>
        <taxon>Bacteria</taxon>
        <taxon>Bacillati</taxon>
        <taxon>Bacillota</taxon>
        <taxon>Bacilli</taxon>
        <taxon>Bacillales</taxon>
        <taxon>Paenibacillaceae</taxon>
        <taxon>Paenibacillus</taxon>
    </lineage>
</organism>
<dbReference type="AlphaFoldDB" id="A0A385TRZ3"/>
<dbReference type="EMBL" id="CP032412">
    <property type="protein sequence ID" value="AYB45878.1"/>
    <property type="molecule type" value="Genomic_DNA"/>
</dbReference>
<protein>
    <submittedName>
        <fullName evidence="1">Uncharacterized protein</fullName>
    </submittedName>
</protein>
<dbReference type="RefSeq" id="WP_119849528.1">
    <property type="nucleotide sequence ID" value="NZ_CP032412.1"/>
</dbReference>
<gene>
    <name evidence="1" type="ORF">D5F53_22440</name>
</gene>
<accession>A0A385TRZ3</accession>
<evidence type="ECO:0000313" key="1">
    <source>
        <dbReference type="EMBL" id="AYB45878.1"/>
    </source>
</evidence>
<evidence type="ECO:0000313" key="2">
    <source>
        <dbReference type="Proteomes" id="UP000266552"/>
    </source>
</evidence>
<proteinExistence type="predicted"/>
<keyword evidence="2" id="KW-1185">Reference proteome</keyword>
<dbReference type="KEGG" id="plw:D5F53_22440"/>